<reference evidence="2" key="1">
    <citation type="journal article" date="2019" name="Int. J. Syst. Evol. Microbiol.">
        <title>The Global Catalogue of Microorganisms (GCM) 10K type strain sequencing project: providing services to taxonomists for standard genome sequencing and annotation.</title>
        <authorList>
            <consortium name="The Broad Institute Genomics Platform"/>
            <consortium name="The Broad Institute Genome Sequencing Center for Infectious Disease"/>
            <person name="Wu L."/>
            <person name="Ma J."/>
        </authorList>
    </citation>
    <scope>NUCLEOTIDE SEQUENCE [LARGE SCALE GENOMIC DNA]</scope>
    <source>
        <strain evidence="2">JCM 16240</strain>
    </source>
</reference>
<evidence type="ECO:0000313" key="1">
    <source>
        <dbReference type="EMBL" id="GAA0219005.1"/>
    </source>
</evidence>
<evidence type="ECO:0000313" key="2">
    <source>
        <dbReference type="Proteomes" id="UP001501176"/>
    </source>
</evidence>
<proteinExistence type="predicted"/>
<accession>A0ABP3CZ28</accession>
<name>A0ABP3CZ28_9BURK</name>
<sequence length="245" mass="28049">MRVKLKPNLPPQTDAYKIFEKTNTDLNQFYWTFRCALDYTASKIHTVPTVPELIPGNSGERLNISSSQFLSEQPQTERIARHSMLVLSVTAFEDYIKGALTTFLIKNWKPEKTYHISFKPQDIPITNLQDWLKEKSIQEIVDDHLRRSYDKRYKSIEKLLIEHDATAPELSESMQSLSIIACEARNCIVHSSSIIDPRAHTALEPIIPGFSVGDPLDITESILWQLLGALRDSARALDVRLRKLM</sequence>
<protein>
    <recommendedName>
        <fullName evidence="3">RiboL-PSP-HEPN domain-containing protein</fullName>
    </recommendedName>
</protein>
<dbReference type="RefSeq" id="WP_343819897.1">
    <property type="nucleotide sequence ID" value="NZ_BAAAFN010000006.1"/>
</dbReference>
<gene>
    <name evidence="1" type="ORF">GCM10009125_04950</name>
</gene>
<comment type="caution">
    <text evidence="1">The sequence shown here is derived from an EMBL/GenBank/DDBJ whole genome shotgun (WGS) entry which is preliminary data.</text>
</comment>
<dbReference type="EMBL" id="BAAAFN010000006">
    <property type="protein sequence ID" value="GAA0219005.1"/>
    <property type="molecule type" value="Genomic_DNA"/>
</dbReference>
<dbReference type="Proteomes" id="UP001501176">
    <property type="component" value="Unassembled WGS sequence"/>
</dbReference>
<evidence type="ECO:0008006" key="3">
    <source>
        <dbReference type="Google" id="ProtNLM"/>
    </source>
</evidence>
<organism evidence="1 2">
    <name type="scientific">Castellaniella daejeonensis</name>
    <dbReference type="NCBI Taxonomy" id="659013"/>
    <lineage>
        <taxon>Bacteria</taxon>
        <taxon>Pseudomonadati</taxon>
        <taxon>Pseudomonadota</taxon>
        <taxon>Betaproteobacteria</taxon>
        <taxon>Burkholderiales</taxon>
        <taxon>Alcaligenaceae</taxon>
        <taxon>Castellaniella</taxon>
    </lineage>
</organism>
<keyword evidence="2" id="KW-1185">Reference proteome</keyword>